<dbReference type="EMBL" id="FLOB01000008">
    <property type="protein sequence ID" value="SBS34642.1"/>
    <property type="molecule type" value="Genomic_DNA"/>
</dbReference>
<proteinExistence type="predicted"/>
<feature type="compositionally biased region" description="Polar residues" evidence="2">
    <location>
        <begin position="226"/>
        <end position="239"/>
    </location>
</feature>
<evidence type="ECO:0000256" key="2">
    <source>
        <dbReference type="SAM" id="MobiDB-lite"/>
    </source>
</evidence>
<keyword evidence="1" id="KW-0175">Coiled coil</keyword>
<reference evidence="4 5" key="1">
    <citation type="submission" date="2016-06" db="EMBL/GenBank/DDBJ databases">
        <authorList>
            <person name="Kjaerup R.B."/>
            <person name="Dalgaard T.S."/>
            <person name="Juul-Madsen H.R."/>
        </authorList>
    </citation>
    <scope>NUCLEOTIDE SEQUENCE [LARGE SCALE GENOMIC DNA]</scope>
    <source>
        <strain evidence="4 5">CECT 8886</strain>
    </source>
</reference>
<dbReference type="AlphaFoldDB" id="A0A1A8TPH7"/>
<dbReference type="InterPro" id="IPR024498">
    <property type="entry name" value="DUF2786"/>
</dbReference>
<dbReference type="Proteomes" id="UP000092544">
    <property type="component" value="Unassembled WGS sequence"/>
</dbReference>
<feature type="coiled-coil region" evidence="1">
    <location>
        <begin position="292"/>
        <end position="338"/>
    </location>
</feature>
<feature type="domain" description="DUF2786" evidence="3">
    <location>
        <begin position="8"/>
        <end position="44"/>
    </location>
</feature>
<feature type="compositionally biased region" description="Polar residues" evidence="2">
    <location>
        <begin position="172"/>
        <end position="189"/>
    </location>
</feature>
<dbReference type="Pfam" id="PF10979">
    <property type="entry name" value="DUF2786"/>
    <property type="match status" value="1"/>
</dbReference>
<sequence length="604" mass="68725">MNIRRRKKAISKVVKLLNLATSTNSSESVVALRHAESLIRQYSILQRELPILQLCDTSMLYRVSWGGAAPRHAKEVPINPVFQESVSKRRFSEKTADPSKAYASVRTILDDIEEGLVEGANSSMEDPFAEAVKHSYSEQSGAKKAQEKDDFEFKVSDADAESNSEQAHDEAPTTNTKQNQSAEHNQTAESPELNDDKSTAPKEKVAEPMEDLHLDKEQPISDSKESTLSSTNVTSGTMSSDNVIDAAQAFRPNTQEFADTLRTQYSTSDPTIPFSDDKYWSKVYERLADFDEAKVKSQMDALKQQLQLAEEKLLVKKSYRLEQEQEELQERSERARIEQSFEEAMERAFQARAKAHEAWEQERARIRLSSLRDEQEALHGFESLTQSLNQHVEAFKQHLQRKEDYRAAKIMHELRNHLALAVSSSPESSESYATVLDIMQDNGLSLKDLEFSDIKNKSLFIRLLERETAQIDDIHQREIYTEEMLDKFLTASASKKESKASENPIQHIQRLLIAANEGGQFETQKNLEQVIHLMDSHGISVRDVGYEYIKKYSVFIRLINWEAESISSLSEREAFTAGILEEYVQHSVQAPAKSSDKSKNKKTY</sequence>
<feature type="region of interest" description="Disordered" evidence="2">
    <location>
        <begin position="156"/>
        <end position="239"/>
    </location>
</feature>
<name>A0A1A8TPH7_9GAMM</name>
<evidence type="ECO:0000313" key="5">
    <source>
        <dbReference type="Proteomes" id="UP000092544"/>
    </source>
</evidence>
<organism evidence="4 5">
    <name type="scientific">Marinomonas spartinae</name>
    <dbReference type="NCBI Taxonomy" id="1792290"/>
    <lineage>
        <taxon>Bacteria</taxon>
        <taxon>Pseudomonadati</taxon>
        <taxon>Pseudomonadota</taxon>
        <taxon>Gammaproteobacteria</taxon>
        <taxon>Oceanospirillales</taxon>
        <taxon>Oceanospirillaceae</taxon>
        <taxon>Marinomonas</taxon>
    </lineage>
</organism>
<evidence type="ECO:0000313" key="4">
    <source>
        <dbReference type="EMBL" id="SBS34642.1"/>
    </source>
</evidence>
<feature type="region of interest" description="Disordered" evidence="2">
    <location>
        <begin position="131"/>
        <end position="150"/>
    </location>
</feature>
<dbReference type="RefSeq" id="WP_067018054.1">
    <property type="nucleotide sequence ID" value="NZ_FLOB01000008.1"/>
</dbReference>
<protein>
    <recommendedName>
        <fullName evidence="3">DUF2786 domain-containing protein</fullName>
    </recommendedName>
</protein>
<evidence type="ECO:0000256" key="1">
    <source>
        <dbReference type="SAM" id="Coils"/>
    </source>
</evidence>
<keyword evidence="5" id="KW-1185">Reference proteome</keyword>
<feature type="compositionally biased region" description="Basic and acidic residues" evidence="2">
    <location>
        <begin position="194"/>
        <end position="225"/>
    </location>
</feature>
<gene>
    <name evidence="4" type="ORF">MSP8886_03123</name>
</gene>
<evidence type="ECO:0000259" key="3">
    <source>
        <dbReference type="Pfam" id="PF10979"/>
    </source>
</evidence>
<dbReference type="STRING" id="1792290.MSP8886_03123"/>
<accession>A0A1A8TPH7</accession>
<dbReference type="OrthoDB" id="6093454at2"/>